<dbReference type="PANTHER" id="PTHR47338:SF20">
    <property type="entry name" value="ZN(II)2CYS6 TRANSCRIPTION FACTOR (EUROFUNG)"/>
    <property type="match status" value="1"/>
</dbReference>
<keyword evidence="2" id="KW-0479">Metal-binding</keyword>
<organism evidence="8 9">
    <name type="scientific">Thelonectria olida</name>
    <dbReference type="NCBI Taxonomy" id="1576542"/>
    <lineage>
        <taxon>Eukaryota</taxon>
        <taxon>Fungi</taxon>
        <taxon>Dikarya</taxon>
        <taxon>Ascomycota</taxon>
        <taxon>Pezizomycotina</taxon>
        <taxon>Sordariomycetes</taxon>
        <taxon>Hypocreomycetidae</taxon>
        <taxon>Hypocreales</taxon>
        <taxon>Nectriaceae</taxon>
        <taxon>Thelonectria</taxon>
    </lineage>
</organism>
<dbReference type="Pfam" id="PF04082">
    <property type="entry name" value="Fungal_trans"/>
    <property type="match status" value="1"/>
</dbReference>
<proteinExistence type="predicted"/>
<dbReference type="Proteomes" id="UP000777438">
    <property type="component" value="Unassembled WGS sequence"/>
</dbReference>
<dbReference type="CDD" id="cd00067">
    <property type="entry name" value="GAL4"/>
    <property type="match status" value="1"/>
</dbReference>
<evidence type="ECO:0000256" key="1">
    <source>
        <dbReference type="ARBA" id="ARBA00004123"/>
    </source>
</evidence>
<dbReference type="GO" id="GO:0003677">
    <property type="term" value="F:DNA binding"/>
    <property type="evidence" value="ECO:0007669"/>
    <property type="project" value="InterPro"/>
</dbReference>
<reference evidence="8 9" key="1">
    <citation type="journal article" date="2021" name="Nat. Commun.">
        <title>Genetic determinants of endophytism in the Arabidopsis root mycobiome.</title>
        <authorList>
            <person name="Mesny F."/>
            <person name="Miyauchi S."/>
            <person name="Thiergart T."/>
            <person name="Pickel B."/>
            <person name="Atanasova L."/>
            <person name="Karlsson M."/>
            <person name="Huettel B."/>
            <person name="Barry K.W."/>
            <person name="Haridas S."/>
            <person name="Chen C."/>
            <person name="Bauer D."/>
            <person name="Andreopoulos W."/>
            <person name="Pangilinan J."/>
            <person name="LaButti K."/>
            <person name="Riley R."/>
            <person name="Lipzen A."/>
            <person name="Clum A."/>
            <person name="Drula E."/>
            <person name="Henrissat B."/>
            <person name="Kohler A."/>
            <person name="Grigoriev I.V."/>
            <person name="Martin F.M."/>
            <person name="Hacquard S."/>
        </authorList>
    </citation>
    <scope>NUCLEOTIDE SEQUENCE [LARGE SCALE GENOMIC DNA]</scope>
    <source>
        <strain evidence="8 9">MPI-CAGE-CH-0241</strain>
    </source>
</reference>
<keyword evidence="3" id="KW-0805">Transcription regulation</keyword>
<evidence type="ECO:0000256" key="2">
    <source>
        <dbReference type="ARBA" id="ARBA00022723"/>
    </source>
</evidence>
<dbReference type="GO" id="GO:0005634">
    <property type="term" value="C:nucleus"/>
    <property type="evidence" value="ECO:0007669"/>
    <property type="project" value="UniProtKB-SubCell"/>
</dbReference>
<dbReference type="InterPro" id="IPR036864">
    <property type="entry name" value="Zn2-C6_fun-type_DNA-bd_sf"/>
</dbReference>
<name>A0A9P9AI94_9HYPO</name>
<feature type="compositionally biased region" description="Low complexity" evidence="6">
    <location>
        <begin position="55"/>
        <end position="65"/>
    </location>
</feature>
<protein>
    <recommendedName>
        <fullName evidence="7">Zn(2)-C6 fungal-type domain-containing protein</fullName>
    </recommendedName>
</protein>
<accession>A0A9P9AI94</accession>
<dbReference type="GO" id="GO:0008270">
    <property type="term" value="F:zinc ion binding"/>
    <property type="evidence" value="ECO:0007669"/>
    <property type="project" value="InterPro"/>
</dbReference>
<keyword evidence="5" id="KW-0539">Nucleus</keyword>
<comment type="subcellular location">
    <subcellularLocation>
        <location evidence="1">Nucleus</location>
    </subcellularLocation>
</comment>
<evidence type="ECO:0000313" key="9">
    <source>
        <dbReference type="Proteomes" id="UP000777438"/>
    </source>
</evidence>
<evidence type="ECO:0000259" key="7">
    <source>
        <dbReference type="PROSITE" id="PS50048"/>
    </source>
</evidence>
<dbReference type="InterPro" id="IPR007219">
    <property type="entry name" value="XnlR_reg_dom"/>
</dbReference>
<dbReference type="GO" id="GO:0006351">
    <property type="term" value="P:DNA-templated transcription"/>
    <property type="evidence" value="ECO:0007669"/>
    <property type="project" value="InterPro"/>
</dbReference>
<dbReference type="InterPro" id="IPR050815">
    <property type="entry name" value="TF_fung"/>
</dbReference>
<dbReference type="EMBL" id="JAGPYM010000043">
    <property type="protein sequence ID" value="KAH6873945.1"/>
    <property type="molecule type" value="Genomic_DNA"/>
</dbReference>
<evidence type="ECO:0000256" key="4">
    <source>
        <dbReference type="ARBA" id="ARBA00023163"/>
    </source>
</evidence>
<dbReference type="Gene3D" id="4.10.240.10">
    <property type="entry name" value="Zn(2)-C6 fungal-type DNA-binding domain"/>
    <property type="match status" value="1"/>
</dbReference>
<gene>
    <name evidence="8" type="ORF">B0T10DRAFT_234210</name>
</gene>
<evidence type="ECO:0000256" key="3">
    <source>
        <dbReference type="ARBA" id="ARBA00023015"/>
    </source>
</evidence>
<sequence>MNTESESERAEPSQLRLRPSCLPCQRSKKKCDRRRPQCSLCVRHRRACHYDARSSSAGSASHTSGIPDAQSHSHVDAPQHSGKPFPAVFFLDSVLFQRSVNKLPDLGFTLDPDLLSFVGNVFADKEFIATYFTFTHPWIPFLSKKLFMERTLNPLLPAKPENTLLVAAMKLVANSPCGGDARTPQYFSIKDALFRAERFGVLEFKVFQATILVAIYELGHAIYPAAHSTIGNCVRYGSALGVNNTVETTHLEEGQSSTEGEERRRSWWAVVVLDRFMNLGCAERACLFRDPSSYSILPMDDGVWERGGHSGRNVHFLSSPPTETMGRYCLTAQAASLLGRVFRNINDDPGIEGFREDEVKVLESALIALTNVSLQEGRDRGIGVCSPTTICFSARLLLHDEERYPKGKYPDVIERSRLREIESDIAAYMLRLARSVSGTGRCGIEEISPFCLEAMYRSGIVYARRYSETGYQDDLDAFETVKAGLGAMGSRWKAAESYISMLAARELTGIL</sequence>
<keyword evidence="4" id="KW-0804">Transcription</keyword>
<dbReference type="CDD" id="cd12148">
    <property type="entry name" value="fungal_TF_MHR"/>
    <property type="match status" value="1"/>
</dbReference>
<keyword evidence="9" id="KW-1185">Reference proteome</keyword>
<evidence type="ECO:0000256" key="5">
    <source>
        <dbReference type="ARBA" id="ARBA00023242"/>
    </source>
</evidence>
<dbReference type="PANTHER" id="PTHR47338">
    <property type="entry name" value="ZN(II)2CYS6 TRANSCRIPTION FACTOR (EUROFUNG)-RELATED"/>
    <property type="match status" value="1"/>
</dbReference>
<dbReference type="PROSITE" id="PS50048">
    <property type="entry name" value="ZN2_CY6_FUNGAL_2"/>
    <property type="match status" value="1"/>
</dbReference>
<dbReference type="SMART" id="SM00066">
    <property type="entry name" value="GAL4"/>
    <property type="match status" value="1"/>
</dbReference>
<feature type="domain" description="Zn(2)-C6 fungal-type" evidence="7">
    <location>
        <begin position="20"/>
        <end position="50"/>
    </location>
</feature>
<dbReference type="SUPFAM" id="SSF57701">
    <property type="entry name" value="Zn2/Cys6 DNA-binding domain"/>
    <property type="match status" value="1"/>
</dbReference>
<feature type="region of interest" description="Disordered" evidence="6">
    <location>
        <begin position="55"/>
        <end position="79"/>
    </location>
</feature>
<dbReference type="Pfam" id="PF00172">
    <property type="entry name" value="Zn_clus"/>
    <property type="match status" value="1"/>
</dbReference>
<dbReference type="InterPro" id="IPR001138">
    <property type="entry name" value="Zn2Cys6_DnaBD"/>
</dbReference>
<evidence type="ECO:0000256" key="6">
    <source>
        <dbReference type="SAM" id="MobiDB-lite"/>
    </source>
</evidence>
<dbReference type="OrthoDB" id="1274115at2759"/>
<comment type="caution">
    <text evidence="8">The sequence shown here is derived from an EMBL/GenBank/DDBJ whole genome shotgun (WGS) entry which is preliminary data.</text>
</comment>
<dbReference type="AlphaFoldDB" id="A0A9P9AI94"/>
<dbReference type="GO" id="GO:0000981">
    <property type="term" value="F:DNA-binding transcription factor activity, RNA polymerase II-specific"/>
    <property type="evidence" value="ECO:0007669"/>
    <property type="project" value="InterPro"/>
</dbReference>
<evidence type="ECO:0000313" key="8">
    <source>
        <dbReference type="EMBL" id="KAH6873945.1"/>
    </source>
</evidence>